<dbReference type="Pfam" id="PF18701">
    <property type="entry name" value="DUF5641"/>
    <property type="match status" value="1"/>
</dbReference>
<keyword evidence="3" id="KW-1185">Reference proteome</keyword>
<reference evidence="2" key="1">
    <citation type="submission" date="2022-03" db="EMBL/GenBank/DDBJ databases">
        <authorList>
            <person name="Tunstrom K."/>
        </authorList>
    </citation>
    <scope>NUCLEOTIDE SEQUENCE</scope>
</reference>
<dbReference type="InterPro" id="IPR012337">
    <property type="entry name" value="RNaseH-like_sf"/>
</dbReference>
<protein>
    <recommendedName>
        <fullName evidence="1">Integrase catalytic domain-containing protein</fullName>
    </recommendedName>
</protein>
<proteinExistence type="predicted"/>
<dbReference type="InterPro" id="IPR001584">
    <property type="entry name" value="Integrase_cat-core"/>
</dbReference>
<comment type="caution">
    <text evidence="2">The sequence shown here is derived from an EMBL/GenBank/DDBJ whole genome shotgun (WGS) entry which is preliminary data.</text>
</comment>
<name>A0AAU9U2I2_EUPED</name>
<evidence type="ECO:0000313" key="3">
    <source>
        <dbReference type="Proteomes" id="UP001153954"/>
    </source>
</evidence>
<dbReference type="Gene3D" id="3.30.420.10">
    <property type="entry name" value="Ribonuclease H-like superfamily/Ribonuclease H"/>
    <property type="match status" value="1"/>
</dbReference>
<feature type="domain" description="Integrase catalytic" evidence="1">
    <location>
        <begin position="62"/>
        <end position="249"/>
    </location>
</feature>
<dbReference type="GO" id="GO:0003676">
    <property type="term" value="F:nucleic acid binding"/>
    <property type="evidence" value="ECO:0007669"/>
    <property type="project" value="InterPro"/>
</dbReference>
<sequence>MQHKKLLHAGPQLLLATIRQNYWPLGGRNLSKSIVSKCITCFRQRANSIQPIMGQLPASRSTLEFPFLNCSVDYAGPILIADRRGRGCKLIKSYLCIFVCLAVKAVHLELVTELTKEAYIAALNRFVARRGKPRSILSDNGTNFIGASNELYKLLQDSTIASDIAQEGIEFTFAPAYSPHFNGIAEAAVRSAKHHLKRLLKLTNLTYEEMATLLTQIEGILNSRPLTPLSNDPSDLSALTPSHFLIGRPLLSVPHPPVSDISITRLERYKRVELLKQHFWQRFNIEYVSLLQQKTKWAAATGELQLGALVLVKDKALPPLLWLLGRVVKTYPGSDGVIRVADVKTKKGTICRGFNNICPLPFEATLQPGEHV</sequence>
<accession>A0AAU9U2I2</accession>
<dbReference type="InterPro" id="IPR040676">
    <property type="entry name" value="DUF5641"/>
</dbReference>
<dbReference type="PANTHER" id="PTHR47331">
    <property type="entry name" value="PHD-TYPE DOMAIN-CONTAINING PROTEIN"/>
    <property type="match status" value="1"/>
</dbReference>
<dbReference type="InterPro" id="IPR036397">
    <property type="entry name" value="RNaseH_sf"/>
</dbReference>
<dbReference type="Proteomes" id="UP001153954">
    <property type="component" value="Unassembled WGS sequence"/>
</dbReference>
<evidence type="ECO:0000259" key="1">
    <source>
        <dbReference type="PROSITE" id="PS50994"/>
    </source>
</evidence>
<dbReference type="EMBL" id="CAKOGL010000013">
    <property type="protein sequence ID" value="CAH2093706.1"/>
    <property type="molecule type" value="Genomic_DNA"/>
</dbReference>
<evidence type="ECO:0000313" key="2">
    <source>
        <dbReference type="EMBL" id="CAH2093706.1"/>
    </source>
</evidence>
<dbReference type="PROSITE" id="PS50994">
    <property type="entry name" value="INTEGRASE"/>
    <property type="match status" value="1"/>
</dbReference>
<dbReference type="AlphaFoldDB" id="A0AAU9U2I2"/>
<organism evidence="2 3">
    <name type="scientific">Euphydryas editha</name>
    <name type="common">Edith's checkerspot</name>
    <dbReference type="NCBI Taxonomy" id="104508"/>
    <lineage>
        <taxon>Eukaryota</taxon>
        <taxon>Metazoa</taxon>
        <taxon>Ecdysozoa</taxon>
        <taxon>Arthropoda</taxon>
        <taxon>Hexapoda</taxon>
        <taxon>Insecta</taxon>
        <taxon>Pterygota</taxon>
        <taxon>Neoptera</taxon>
        <taxon>Endopterygota</taxon>
        <taxon>Lepidoptera</taxon>
        <taxon>Glossata</taxon>
        <taxon>Ditrysia</taxon>
        <taxon>Papilionoidea</taxon>
        <taxon>Nymphalidae</taxon>
        <taxon>Nymphalinae</taxon>
        <taxon>Euphydryas</taxon>
    </lineage>
</organism>
<dbReference type="SUPFAM" id="SSF53098">
    <property type="entry name" value="Ribonuclease H-like"/>
    <property type="match status" value="1"/>
</dbReference>
<dbReference type="GO" id="GO:0015074">
    <property type="term" value="P:DNA integration"/>
    <property type="evidence" value="ECO:0007669"/>
    <property type="project" value="InterPro"/>
</dbReference>
<gene>
    <name evidence="2" type="ORF">EEDITHA_LOCUS9344</name>
</gene>